<name>A0A7R8MJ90_9CAUD</name>
<dbReference type="EMBL" id="LR881104">
    <property type="protein sequence ID" value="CAD5236008.1"/>
    <property type="molecule type" value="Genomic_DNA"/>
</dbReference>
<organism evidence="1 2">
    <name type="scientific">Klebsiella phage vB_KvM-Eowyn</name>
    <dbReference type="NCBI Taxonomy" id="2762819"/>
    <lineage>
        <taxon>Viruses</taxon>
        <taxon>Duplodnaviria</taxon>
        <taxon>Heunggongvirae</taxon>
        <taxon>Uroviricota</taxon>
        <taxon>Caudoviricetes</taxon>
        <taxon>Chimalliviridae</taxon>
        <taxon>Eowynvirus</taxon>
        <taxon>Eowynvirus eowyn</taxon>
    </lineage>
</organism>
<accession>A0A7R8MJ90</accession>
<reference evidence="1 2" key="1">
    <citation type="submission" date="2020-09" db="EMBL/GenBank/DDBJ databases">
        <authorList>
            <person name="Jameson E."/>
        </authorList>
    </citation>
    <scope>NUCLEOTIDE SEQUENCE [LARGE SCALE GENOMIC DNA]</scope>
</reference>
<dbReference type="Proteomes" id="UP000596247">
    <property type="component" value="Chromosome"/>
</dbReference>
<gene>
    <name evidence="1" type="ORF">LLCLJKAH_00019</name>
</gene>
<sequence>MTVKSKFNRFLMRSISCGITNQLGNKVLYRIKLKTDLAALFLESIPDDNLREVCKCTRCLDNLRQWGNTAYFDESRGTYNSVFFDITGDYAERTDPIDDEFWPFAKQLHALLNDDPEVTEVMAARVDGKHTLNNVGYEHFHIKPTDGWKDYVRRPDMPRVLNIQSRWFGKWGNNDALIREASDVVVKVTEELKKHTDMQTAAARLLRQFTGFESIWRNQQFVRTKAMSDGSDSMMLPVRYALHYTYAGNRSPYILSILDSLYSDPEGKYREGLVERTVSRILSDVEAAQAKDTEEYIAHHQAMFDDWVVWLAAAKLSAPTPHSLAKLITIMADLDSMEEESLLLVQEAFGGFEIGEVETIPDSLRNSAAIRWMLNEKYLSSTFKPGLQPAFTLTENGVLAKHLLAAKK</sequence>
<keyword evidence="2" id="KW-1185">Reference proteome</keyword>
<proteinExistence type="predicted"/>
<evidence type="ECO:0000313" key="1">
    <source>
        <dbReference type="EMBL" id="CAD5236008.1"/>
    </source>
</evidence>
<protein>
    <submittedName>
        <fullName evidence="1">Uncharacterized protein</fullName>
    </submittedName>
</protein>
<evidence type="ECO:0000313" key="2">
    <source>
        <dbReference type="Proteomes" id="UP000596247"/>
    </source>
</evidence>